<dbReference type="EMBL" id="VSRR010002101">
    <property type="protein sequence ID" value="MPC29611.1"/>
    <property type="molecule type" value="Genomic_DNA"/>
</dbReference>
<reference evidence="1 2" key="1">
    <citation type="submission" date="2019-05" db="EMBL/GenBank/DDBJ databases">
        <title>Another draft genome of Portunus trituberculatus and its Hox gene families provides insights of decapod evolution.</title>
        <authorList>
            <person name="Jeong J.-H."/>
            <person name="Song I."/>
            <person name="Kim S."/>
            <person name="Choi T."/>
            <person name="Kim D."/>
            <person name="Ryu S."/>
            <person name="Kim W."/>
        </authorList>
    </citation>
    <scope>NUCLEOTIDE SEQUENCE [LARGE SCALE GENOMIC DNA]</scope>
    <source>
        <tissue evidence="1">Muscle</tissue>
    </source>
</reference>
<keyword evidence="2" id="KW-1185">Reference proteome</keyword>
<evidence type="ECO:0000313" key="2">
    <source>
        <dbReference type="Proteomes" id="UP000324222"/>
    </source>
</evidence>
<protein>
    <submittedName>
        <fullName evidence="1">Uncharacterized protein</fullName>
    </submittedName>
</protein>
<gene>
    <name evidence="1" type="ORF">E2C01_022852</name>
</gene>
<sequence>MVPLPTQNTRLTLPFVAFPLRNRPRYRWVTDLFASRAAARTLTPPRDSQGTARKIQHYGAKSATVPQWEGSRAGGEVKILTHPTPITCNIYLPLYIDSRVLAEMVRPVRPFLPPPPFPDHCATSSFDSRPPSRPITSRLTILSSNRLLPPTLFKNAVN</sequence>
<name>A0A5B7E6I6_PORTR</name>
<proteinExistence type="predicted"/>
<evidence type="ECO:0000313" key="1">
    <source>
        <dbReference type="EMBL" id="MPC29611.1"/>
    </source>
</evidence>
<organism evidence="1 2">
    <name type="scientific">Portunus trituberculatus</name>
    <name type="common">Swimming crab</name>
    <name type="synonym">Neptunus trituberculatus</name>
    <dbReference type="NCBI Taxonomy" id="210409"/>
    <lineage>
        <taxon>Eukaryota</taxon>
        <taxon>Metazoa</taxon>
        <taxon>Ecdysozoa</taxon>
        <taxon>Arthropoda</taxon>
        <taxon>Crustacea</taxon>
        <taxon>Multicrustacea</taxon>
        <taxon>Malacostraca</taxon>
        <taxon>Eumalacostraca</taxon>
        <taxon>Eucarida</taxon>
        <taxon>Decapoda</taxon>
        <taxon>Pleocyemata</taxon>
        <taxon>Brachyura</taxon>
        <taxon>Eubrachyura</taxon>
        <taxon>Portunoidea</taxon>
        <taxon>Portunidae</taxon>
        <taxon>Portuninae</taxon>
        <taxon>Portunus</taxon>
    </lineage>
</organism>
<comment type="caution">
    <text evidence="1">The sequence shown here is derived from an EMBL/GenBank/DDBJ whole genome shotgun (WGS) entry which is preliminary data.</text>
</comment>
<dbReference type="AlphaFoldDB" id="A0A5B7E6I6"/>
<accession>A0A5B7E6I6</accession>
<dbReference type="Proteomes" id="UP000324222">
    <property type="component" value="Unassembled WGS sequence"/>
</dbReference>